<keyword evidence="4" id="KW-1185">Reference proteome</keyword>
<keyword evidence="1" id="KW-0472">Membrane</keyword>
<accession>A0A4S8MB94</accession>
<organism evidence="3 4">
    <name type="scientific">Dendrothele bispora (strain CBS 962.96)</name>
    <dbReference type="NCBI Taxonomy" id="1314807"/>
    <lineage>
        <taxon>Eukaryota</taxon>
        <taxon>Fungi</taxon>
        <taxon>Dikarya</taxon>
        <taxon>Basidiomycota</taxon>
        <taxon>Agaricomycotina</taxon>
        <taxon>Agaricomycetes</taxon>
        <taxon>Agaricomycetidae</taxon>
        <taxon>Agaricales</taxon>
        <taxon>Agaricales incertae sedis</taxon>
        <taxon>Dendrothele</taxon>
    </lineage>
</organism>
<evidence type="ECO:0000256" key="1">
    <source>
        <dbReference type="SAM" id="Phobius"/>
    </source>
</evidence>
<evidence type="ECO:0000256" key="2">
    <source>
        <dbReference type="SAM" id="SignalP"/>
    </source>
</evidence>
<protein>
    <submittedName>
        <fullName evidence="3">Uncharacterized protein</fullName>
    </submittedName>
</protein>
<keyword evidence="1" id="KW-1133">Transmembrane helix</keyword>
<proteinExistence type="predicted"/>
<dbReference type="AlphaFoldDB" id="A0A4S8MB94"/>
<dbReference type="EMBL" id="ML179122">
    <property type="protein sequence ID" value="THU99248.1"/>
    <property type="molecule type" value="Genomic_DNA"/>
</dbReference>
<gene>
    <name evidence="3" type="ORF">K435DRAFT_940188</name>
</gene>
<name>A0A4S8MB94_DENBC</name>
<feature type="chain" id="PRO_5020825177" evidence="2">
    <location>
        <begin position="26"/>
        <end position="195"/>
    </location>
</feature>
<feature type="signal peptide" evidence="2">
    <location>
        <begin position="1"/>
        <end position="25"/>
    </location>
</feature>
<dbReference type="OrthoDB" id="2790304at2759"/>
<reference evidence="3 4" key="1">
    <citation type="journal article" date="2019" name="Nat. Ecol. Evol.">
        <title>Megaphylogeny resolves global patterns of mushroom evolution.</title>
        <authorList>
            <person name="Varga T."/>
            <person name="Krizsan K."/>
            <person name="Foldi C."/>
            <person name="Dima B."/>
            <person name="Sanchez-Garcia M."/>
            <person name="Sanchez-Ramirez S."/>
            <person name="Szollosi G.J."/>
            <person name="Szarkandi J.G."/>
            <person name="Papp V."/>
            <person name="Albert L."/>
            <person name="Andreopoulos W."/>
            <person name="Angelini C."/>
            <person name="Antonin V."/>
            <person name="Barry K.W."/>
            <person name="Bougher N.L."/>
            <person name="Buchanan P."/>
            <person name="Buyck B."/>
            <person name="Bense V."/>
            <person name="Catcheside P."/>
            <person name="Chovatia M."/>
            <person name="Cooper J."/>
            <person name="Damon W."/>
            <person name="Desjardin D."/>
            <person name="Finy P."/>
            <person name="Geml J."/>
            <person name="Haridas S."/>
            <person name="Hughes K."/>
            <person name="Justo A."/>
            <person name="Karasinski D."/>
            <person name="Kautmanova I."/>
            <person name="Kiss B."/>
            <person name="Kocsube S."/>
            <person name="Kotiranta H."/>
            <person name="LaButti K.M."/>
            <person name="Lechner B.E."/>
            <person name="Liimatainen K."/>
            <person name="Lipzen A."/>
            <person name="Lukacs Z."/>
            <person name="Mihaltcheva S."/>
            <person name="Morgado L.N."/>
            <person name="Niskanen T."/>
            <person name="Noordeloos M.E."/>
            <person name="Ohm R.A."/>
            <person name="Ortiz-Santana B."/>
            <person name="Ovrebo C."/>
            <person name="Racz N."/>
            <person name="Riley R."/>
            <person name="Savchenko A."/>
            <person name="Shiryaev A."/>
            <person name="Soop K."/>
            <person name="Spirin V."/>
            <person name="Szebenyi C."/>
            <person name="Tomsovsky M."/>
            <person name="Tulloss R.E."/>
            <person name="Uehling J."/>
            <person name="Grigoriev I.V."/>
            <person name="Vagvolgyi C."/>
            <person name="Papp T."/>
            <person name="Martin F.M."/>
            <person name="Miettinen O."/>
            <person name="Hibbett D.S."/>
            <person name="Nagy L.G."/>
        </authorList>
    </citation>
    <scope>NUCLEOTIDE SEQUENCE [LARGE SCALE GENOMIC DNA]</scope>
    <source>
        <strain evidence="3 4">CBS 962.96</strain>
    </source>
</reference>
<evidence type="ECO:0000313" key="4">
    <source>
        <dbReference type="Proteomes" id="UP000297245"/>
    </source>
</evidence>
<keyword evidence="2" id="KW-0732">Signal</keyword>
<feature type="transmembrane region" description="Helical" evidence="1">
    <location>
        <begin position="155"/>
        <end position="173"/>
    </location>
</feature>
<sequence length="195" mass="21890">MVTLSSVYFALNLAIGLVRIRTGNSSTRQDPAILDNTLQRLINAQGIINPFNFLFSDAVVVWRAWVLVTRKFRVVLSILLLGSVGKSSQRSLKHYAEHTQLSPSSDSVLSYINNDIRRILLIILESGLFYVILWLFAIFADVGVLNEDADTSERALFPHLAAFYPLIVFLLVVGQKSQIENMLAQEIQPLSGHQY</sequence>
<feature type="transmembrane region" description="Helical" evidence="1">
    <location>
        <begin position="119"/>
        <end position="140"/>
    </location>
</feature>
<dbReference type="Proteomes" id="UP000297245">
    <property type="component" value="Unassembled WGS sequence"/>
</dbReference>
<evidence type="ECO:0000313" key="3">
    <source>
        <dbReference type="EMBL" id="THU99248.1"/>
    </source>
</evidence>
<keyword evidence="1" id="KW-0812">Transmembrane</keyword>